<reference evidence="4 5" key="1">
    <citation type="journal article" date="2020" name="IScience">
        <title>Genome Sequencing of the Endangered Kingdonia uniflora (Circaeasteraceae, Ranunculales) Reveals Potential Mechanisms of Evolutionary Specialization.</title>
        <authorList>
            <person name="Sun Y."/>
            <person name="Deng T."/>
            <person name="Zhang A."/>
            <person name="Moore M.J."/>
            <person name="Landis J.B."/>
            <person name="Lin N."/>
            <person name="Zhang H."/>
            <person name="Zhang X."/>
            <person name="Huang J."/>
            <person name="Zhang X."/>
            <person name="Sun H."/>
            <person name="Wang H."/>
        </authorList>
    </citation>
    <scope>NUCLEOTIDE SEQUENCE [LARGE SCALE GENOMIC DNA]</scope>
    <source>
        <strain evidence="4">TB1705</strain>
        <tissue evidence="4">Leaf</tissue>
    </source>
</reference>
<dbReference type="GO" id="GO:0004864">
    <property type="term" value="F:protein phosphatase inhibitor activity"/>
    <property type="evidence" value="ECO:0007669"/>
    <property type="project" value="TreeGrafter"/>
</dbReference>
<accession>A0A7J7L5I6</accession>
<dbReference type="Gene3D" id="3.30.530.20">
    <property type="match status" value="1"/>
</dbReference>
<dbReference type="SUPFAM" id="SSF55961">
    <property type="entry name" value="Bet v1-like"/>
    <property type="match status" value="1"/>
</dbReference>
<comment type="similarity">
    <text evidence="1">Belongs to the BetVI family.</text>
</comment>
<evidence type="ECO:0000313" key="5">
    <source>
        <dbReference type="Proteomes" id="UP000541444"/>
    </source>
</evidence>
<gene>
    <name evidence="4" type="ORF">GIB67_040540</name>
</gene>
<dbReference type="InterPro" id="IPR050279">
    <property type="entry name" value="Plant_def-hormone_signal"/>
</dbReference>
<dbReference type="GO" id="GO:0038023">
    <property type="term" value="F:signaling receptor activity"/>
    <property type="evidence" value="ECO:0007669"/>
    <property type="project" value="TreeGrafter"/>
</dbReference>
<dbReference type="Proteomes" id="UP000541444">
    <property type="component" value="Unassembled WGS sequence"/>
</dbReference>
<dbReference type="GO" id="GO:0009738">
    <property type="term" value="P:abscisic acid-activated signaling pathway"/>
    <property type="evidence" value="ECO:0007669"/>
    <property type="project" value="TreeGrafter"/>
</dbReference>
<dbReference type="AlphaFoldDB" id="A0A7J7L5I6"/>
<dbReference type="GO" id="GO:0009820">
    <property type="term" value="P:alkaloid metabolic process"/>
    <property type="evidence" value="ECO:0007669"/>
    <property type="project" value="UniProtKB-KW"/>
</dbReference>
<dbReference type="Pfam" id="PF00407">
    <property type="entry name" value="Bet_v_1"/>
    <property type="match status" value="1"/>
</dbReference>
<dbReference type="EMBL" id="JACGCM010002624">
    <property type="protein sequence ID" value="KAF6137832.1"/>
    <property type="molecule type" value="Genomic_DNA"/>
</dbReference>
<comment type="caution">
    <text evidence="4">The sequence shown here is derived from an EMBL/GenBank/DDBJ whole genome shotgun (WGS) entry which is preliminary data.</text>
</comment>
<dbReference type="GO" id="GO:0005634">
    <property type="term" value="C:nucleus"/>
    <property type="evidence" value="ECO:0007669"/>
    <property type="project" value="TreeGrafter"/>
</dbReference>
<protein>
    <recommendedName>
        <fullName evidence="3">Bet v I/Major latex protein domain-containing protein</fullName>
    </recommendedName>
</protein>
<dbReference type="PANTHER" id="PTHR31213:SF19">
    <property type="entry name" value="BET V I_MAJOR LATEX PROTEIN DOMAIN-CONTAINING PROTEIN"/>
    <property type="match status" value="1"/>
</dbReference>
<dbReference type="GO" id="GO:0006952">
    <property type="term" value="P:defense response"/>
    <property type="evidence" value="ECO:0007669"/>
    <property type="project" value="InterPro"/>
</dbReference>
<dbReference type="InterPro" id="IPR023393">
    <property type="entry name" value="START-like_dom_sf"/>
</dbReference>
<feature type="domain" description="Bet v I/Major latex protein" evidence="3">
    <location>
        <begin position="2"/>
        <end position="152"/>
    </location>
</feature>
<dbReference type="CDD" id="cd07816">
    <property type="entry name" value="Bet_v1-like"/>
    <property type="match status" value="1"/>
</dbReference>
<dbReference type="OrthoDB" id="1879545at2759"/>
<keyword evidence="5" id="KW-1185">Reference proteome</keyword>
<organism evidence="4 5">
    <name type="scientific">Kingdonia uniflora</name>
    <dbReference type="NCBI Taxonomy" id="39325"/>
    <lineage>
        <taxon>Eukaryota</taxon>
        <taxon>Viridiplantae</taxon>
        <taxon>Streptophyta</taxon>
        <taxon>Embryophyta</taxon>
        <taxon>Tracheophyta</taxon>
        <taxon>Spermatophyta</taxon>
        <taxon>Magnoliopsida</taxon>
        <taxon>Ranunculales</taxon>
        <taxon>Circaeasteraceae</taxon>
        <taxon>Kingdonia</taxon>
    </lineage>
</organism>
<dbReference type="InterPro" id="IPR000916">
    <property type="entry name" value="Bet_v_I/MLP"/>
</dbReference>
<proteinExistence type="inferred from homology"/>
<evidence type="ECO:0000313" key="4">
    <source>
        <dbReference type="EMBL" id="KAF6137832.1"/>
    </source>
</evidence>
<dbReference type="PANTHER" id="PTHR31213">
    <property type="entry name" value="OS08G0374000 PROTEIN-RELATED"/>
    <property type="match status" value="1"/>
</dbReference>
<evidence type="ECO:0000259" key="3">
    <source>
        <dbReference type="Pfam" id="PF00407"/>
    </source>
</evidence>
<sequence length="173" mass="19379">MRKELVNELEVTAPADDVWAIYSSPTLPELILKLLPDEFESIVKDGDGSVGTVLHLTFPKGSIPLSYKEKFVTIDHHKRLKEVRQIEGGYLELGCSFYMDSFHIIVKDCDSCIIKSTTTYEVEDEKANQVESLISIDSLASMAQVLSKYVLENKESNAGHHHKGHGHGHNDHC</sequence>
<name>A0A7J7L5I6_9MAGN</name>
<dbReference type="GO" id="GO:0010427">
    <property type="term" value="F:abscisic acid binding"/>
    <property type="evidence" value="ECO:0007669"/>
    <property type="project" value="TreeGrafter"/>
</dbReference>
<dbReference type="GO" id="GO:0005737">
    <property type="term" value="C:cytoplasm"/>
    <property type="evidence" value="ECO:0007669"/>
    <property type="project" value="TreeGrafter"/>
</dbReference>
<evidence type="ECO:0000256" key="1">
    <source>
        <dbReference type="ARBA" id="ARBA00009744"/>
    </source>
</evidence>
<evidence type="ECO:0000256" key="2">
    <source>
        <dbReference type="ARBA" id="ARBA00022589"/>
    </source>
</evidence>
<keyword evidence="2" id="KW-0017">Alkaloid metabolism</keyword>